<evidence type="ECO:0000259" key="2">
    <source>
        <dbReference type="PROSITE" id="PS51898"/>
    </source>
</evidence>
<dbReference type="RefSeq" id="WP_142542391.1">
    <property type="nucleotide sequence ID" value="NZ_SADY01000001.1"/>
</dbReference>
<dbReference type="EMBL" id="SADY01000001">
    <property type="protein sequence ID" value="TQR46391.1"/>
    <property type="molecule type" value="Genomic_DNA"/>
</dbReference>
<dbReference type="InterPro" id="IPR011010">
    <property type="entry name" value="DNA_brk_join_enz"/>
</dbReference>
<keyword evidence="4" id="KW-1185">Reference proteome</keyword>
<evidence type="ECO:0000313" key="4">
    <source>
        <dbReference type="Proteomes" id="UP000316208"/>
    </source>
</evidence>
<organism evidence="3 4">
    <name type="scientific">Paenibacillus popilliae</name>
    <name type="common">Bacillus popilliae</name>
    <dbReference type="NCBI Taxonomy" id="78057"/>
    <lineage>
        <taxon>Bacteria</taxon>
        <taxon>Bacillati</taxon>
        <taxon>Bacillota</taxon>
        <taxon>Bacilli</taxon>
        <taxon>Bacillales</taxon>
        <taxon>Paenibacillaceae</taxon>
        <taxon>Paenibacillus</taxon>
    </lineage>
</organism>
<feature type="domain" description="Tyr recombinase" evidence="2">
    <location>
        <begin position="354"/>
        <end position="568"/>
    </location>
</feature>
<dbReference type="Gene3D" id="1.10.443.10">
    <property type="entry name" value="Intergrase catalytic core"/>
    <property type="match status" value="1"/>
</dbReference>
<keyword evidence="1" id="KW-0233">DNA recombination</keyword>
<dbReference type="InterPro" id="IPR002104">
    <property type="entry name" value="Integrase_catalytic"/>
</dbReference>
<dbReference type="PROSITE" id="PS51898">
    <property type="entry name" value="TYR_RECOMBINASE"/>
    <property type="match status" value="1"/>
</dbReference>
<sequence>MGNDLIAPVNREEILKERIPDVLLYLSNSEGSFWDKVADKNFNYFTKHCIDHPWANHFALALLCLTDRDLTPQSIMNIVSVLNARFRDIFSTFELKDMNAFTPSHIEKYIRGEVLPEHSDRQRQFLLSGYNTFMFNINKWISAQFSEETQKTLLPYVLPKLPFDNRDFNARTKAITNAKAKRKDDTSAITSLLPEIRAQGHLRWNQVKRIRESQKKLMKAAMEGSIVLPVEFSYEESEYANERWHFVLWDISSYEHVKLGINRLKQMKEEDFFLEFKKAENINNGLPGEGPWFLDLLKHKLIGNLLPANYSKEHFKEIMRYLKQFGYEPEDNSKSISPFSPRNVGLLTQGFNLSILQRTSPNVFINIEPIYVACMFARFALDIITCSGARINELLQISYDKDCCIATMDNSVSPPRTNYIFRLTPKGREEPENYYVPEELFKFMTEIIKMLRESYKSDSIPEVKYEVDSRKHLIPPKKYIFQYRNKHINHFSINATLRFLLHGIIIQNSNGDQVKFKAHLLRHAFATHAVQNEKIPIDIVKTLLHQKDIEVTSYYSAPTHQQIAESINQLQDNWVSYIDVQKGILRAPEELKEIYNEYRKKVGTLSKVVGGTCTIDSVCPTKMACIGCAAKVPQPEFKEEIMAYYKWADESQKRFEQLGLEVEARKMKVTKNRARNELKEIELIERYQKDQEYIPELQINKN</sequence>
<dbReference type="SUPFAM" id="SSF56349">
    <property type="entry name" value="DNA breaking-rejoining enzymes"/>
    <property type="match status" value="1"/>
</dbReference>
<name>A0ABY3AUH0_PAEPP</name>
<evidence type="ECO:0000256" key="1">
    <source>
        <dbReference type="ARBA" id="ARBA00023172"/>
    </source>
</evidence>
<gene>
    <name evidence="3" type="ORF">C7Y44_01520</name>
</gene>
<reference evidence="3 4" key="1">
    <citation type="submission" date="2018-03" db="EMBL/GenBank/DDBJ databases">
        <title>Aerobic endospore-forming bacteria genome sequencing and assembly.</title>
        <authorList>
            <person name="Cavalcante D.A."/>
            <person name="Driks A."/>
            <person name="Putonti C."/>
            <person name="De-Souza M.T."/>
        </authorList>
    </citation>
    <scope>NUCLEOTIDE SEQUENCE [LARGE SCALE GENOMIC DNA]</scope>
    <source>
        <strain evidence="3 4">SDF0028</strain>
    </source>
</reference>
<dbReference type="InterPro" id="IPR013762">
    <property type="entry name" value="Integrase-like_cat_sf"/>
</dbReference>
<accession>A0ABY3AUH0</accession>
<protein>
    <submittedName>
        <fullName evidence="3">Site-specific integrase</fullName>
    </submittedName>
</protein>
<dbReference type="CDD" id="cd00397">
    <property type="entry name" value="DNA_BRE_C"/>
    <property type="match status" value="1"/>
</dbReference>
<proteinExistence type="predicted"/>
<dbReference type="Proteomes" id="UP000316208">
    <property type="component" value="Unassembled WGS sequence"/>
</dbReference>
<comment type="caution">
    <text evidence="3">The sequence shown here is derived from an EMBL/GenBank/DDBJ whole genome shotgun (WGS) entry which is preliminary data.</text>
</comment>
<evidence type="ECO:0000313" key="3">
    <source>
        <dbReference type="EMBL" id="TQR46391.1"/>
    </source>
</evidence>